<keyword evidence="2" id="KW-1185">Reference proteome</keyword>
<dbReference type="WBParaSite" id="SPAL_0001098750.1">
    <property type="protein sequence ID" value="SPAL_0001098750.1"/>
    <property type="gene ID" value="SPAL_0001098750"/>
</dbReference>
<protein>
    <submittedName>
        <fullName evidence="3">Serpentine Receptor, class E (Epsilon)</fullName>
    </submittedName>
</protein>
<feature type="transmembrane region" description="Helical" evidence="1">
    <location>
        <begin position="20"/>
        <end position="37"/>
    </location>
</feature>
<evidence type="ECO:0000313" key="3">
    <source>
        <dbReference type="WBParaSite" id="SPAL_0001098750.1"/>
    </source>
</evidence>
<dbReference type="AlphaFoldDB" id="A0A0N5BYZ1"/>
<name>A0A0N5BYZ1_STREA</name>
<evidence type="ECO:0000313" key="2">
    <source>
        <dbReference type="Proteomes" id="UP000046392"/>
    </source>
</evidence>
<evidence type="ECO:0000256" key="1">
    <source>
        <dbReference type="SAM" id="Phobius"/>
    </source>
</evidence>
<reference evidence="3" key="1">
    <citation type="submission" date="2017-02" db="UniProtKB">
        <authorList>
            <consortium name="WormBaseParasite"/>
        </authorList>
    </citation>
    <scope>IDENTIFICATION</scope>
</reference>
<feature type="transmembrane region" description="Helical" evidence="1">
    <location>
        <begin position="89"/>
        <end position="113"/>
    </location>
</feature>
<keyword evidence="1" id="KW-1133">Transmembrane helix</keyword>
<feature type="transmembrane region" description="Helical" evidence="1">
    <location>
        <begin position="49"/>
        <end position="69"/>
    </location>
</feature>
<keyword evidence="1" id="KW-0472">Membrane</keyword>
<dbReference type="Proteomes" id="UP000046392">
    <property type="component" value="Unplaced"/>
</dbReference>
<organism evidence="2 3">
    <name type="scientific">Strongyloides papillosus</name>
    <name type="common">Intestinal threadworm</name>
    <dbReference type="NCBI Taxonomy" id="174720"/>
    <lineage>
        <taxon>Eukaryota</taxon>
        <taxon>Metazoa</taxon>
        <taxon>Ecdysozoa</taxon>
        <taxon>Nematoda</taxon>
        <taxon>Chromadorea</taxon>
        <taxon>Rhabditida</taxon>
        <taxon>Tylenchina</taxon>
        <taxon>Panagrolaimomorpha</taxon>
        <taxon>Strongyloidoidea</taxon>
        <taxon>Strongyloididae</taxon>
        <taxon>Strongyloides</taxon>
    </lineage>
</organism>
<feature type="transmembrane region" description="Helical" evidence="1">
    <location>
        <begin position="202"/>
        <end position="219"/>
    </location>
</feature>
<sequence>MVKNLDTELQNKIFCTCYGIYYFVGTFYLISVIVWYFSPDYEKKPFYKFVLWPTIITVVDFMGILSFFLTDWLVDENEDPVYILAPISMYHGISLVIYGITMAVFSIFSFVLFTTEIIQYCRYLSSKTIVQDHNQKKRLLKDCLSIDILMVEIISIISFIMIYPGNSVIFGLFVADNWGEYLIKYREFLTNLLKSSQKLGDIFMVIAPIVQFLMTIILVKEFRETFICIVTCGRLYGNDLNDNNKQWAKKINNKKNFVE</sequence>
<keyword evidence="1" id="KW-0812">Transmembrane</keyword>
<accession>A0A0N5BYZ1</accession>
<proteinExistence type="predicted"/>